<evidence type="ECO:0000313" key="3">
    <source>
        <dbReference type="EMBL" id="MFB9751518.1"/>
    </source>
</evidence>
<evidence type="ECO:0000313" key="4">
    <source>
        <dbReference type="Proteomes" id="UP001589619"/>
    </source>
</evidence>
<feature type="domain" description="SLH" evidence="2">
    <location>
        <begin position="2492"/>
        <end position="2550"/>
    </location>
</feature>
<dbReference type="Pfam" id="PF09136">
    <property type="entry name" value="Glucodextran_B"/>
    <property type="match status" value="1"/>
</dbReference>
<feature type="chain" id="PRO_5045257972" evidence="1">
    <location>
        <begin position="30"/>
        <end position="2550"/>
    </location>
</feature>
<sequence>MKLVNRTLALLLVFILLASSLTGITTVLAAEASTPNKTVLQNDFIKVTVDNGTGRFGIRTVEGQPIRKNDQNVNMLFRGDDPETSFTTFRIDGTDYIFGNPYKFAANFFSEITKPRIVVNSDGTQQIETVWKIKGVEIKQVLMLYLSSADKTRAGNVNVRYEVLNRSGAQVELGSRILLDTMVAGNDGPEFQIGTAYKVPLMVERKLVHNPEADPNISEEDRALYKLPPYWVMRDKLDLSNPLATNVVAYGFNNFAENNIHIVDEMIVGHWNGLANTKWDYTPNGNLDFTRDTNDFGTADSAVAFYWKPKPLANMAAQSFETVYGLGEIIEPDKAFSIRFMDTAQQLATLGDNSDYADEGVFDITAEVENLAMFNMEHTDITVQLSLESGLNFVKLDEAGKIVRDKNGKVATEAYRSKELQFIKPATPEEAAQGIKPKYKPGDTIVASFKVQAKGKPWPTTKEYLMTARSPETQGKVEGIEDESIKAQYESSKANFILLPPIGQAAATYAYGLSPKELFSSDVKYLTVNLTNIEAYTAGSANAEPNFDLFLKEKLTGKRYKVPVKESVILQPSDDGFSGDMRITYRGGALVDSAGNVLQGGLGADLPLGEYQVEIVFKGETGGDAEIAAMYNITTKQTFSVTDNPQSRIREAGLLAVYKQKVDLSHVTPSIGGNLLKEINEAFPGKPFASGTDLYSAVTVYKSAKQYVGAASKALDPKFKLNEFLSDDSLKEVPAYQYRLFDSQQEYDRFFDETDARGEPVREMLVNVRGMIKQVGTGTDQQVVVDTKTEPAIINDSVAYKGKDMVFVRGKLDIFNAASGVNGYNTMPFFDTLFVKGEGTLSVAGSGFIFHQGEWTLDFFNGFNKTLGEGYVIENQIFPDSEDNEEDDSLNGTLSWAVGALGDRLNPLRQLMLTHVYFNKQSLFAPPSFSISGFGFSFNDFILRQGGISFGGKLSMKIVDAEVRNVIFNSKGFVGVDAGLKFDLSKDLGLFEAKKKDGKKADKKGASGEINVVHYVQDVPDVSNRYGVKFKADIKALEVQAELSLKKVADGRILPDVIAFGTTLGKPGVLITGATYLTAVRGAVRELADTIAGGTSKDPFPLVVQAGVSMRFGIAPAYHFGDIDMTVKRTGIALQGKLDFSVKMDPDKKDLVPMISKALLEAQWVTPWFVRLQAEVDIGGWDVIVGKAGIFVGQNLEKNRTDFEGYLGAKLQIPSGVPVVGGLPLASVFFGINNDKIWGSVGILFISLGVTYYWGGGVEFGTSGEGLPEGFVHLLVEDPERGPQLLVIGQGMETIATSRIDTEQQTHEIVYRDVAEGVKILDNGSLNMGIGGINAKNGGRVHEIPLDAVTGNALIEIEYESKDMPAFTVKDAAGRSYPVVFDDNNTNPQANAFHQIVSSKDSSSKVDIKRAYVIVPQSQAKLGGKWTLTAVSPVETRLLNVPVGPELKSVSLAKNSSDANVFTAGWSVDNAKAGDTVNLYLTKDAVSTATTKLADGKEVLEPGEPGLLIAKNVPVAQGGDVTGVTSSGSYSIDVTRVPLLGDTEDIRGLLQQGSYYVRAELKSNAGFGTKTSVEKFDIVDPLAPAEVSEVDIKPAGNGYFALSFKPGAPRPGQEPFERSYRIEALQEAGGKLAAYPNFAEQLLTEAELAGHWNAASGKYEGIPVGGWTAMSTSDEINQGSLNGTTLDLKNVTYSGLKVGEEYVIGVTAATKPPKDADKHENVHYAGRIDSGKKLLPVPAKPKLKTDEAAAAVSIAAADGTSGFDQPAYIERLTNKTEQTIDVSSDQRNVVVEAFYAEQSLGSTALTNTANGSRGTLRFDRFKTDGPYAIELVSTNTDTGDVSVTMLYLTVDTSPPILYIDEPSTGVRSKNGLITVSGTTSNDAVLTVNGTRLTVADDGKFSGQVNVSGAEPAVTLAIVARDGAGNENRADVSVTSDSFRVPVALVFKSAKTLQPGEKAAIEPYLRVPDGKDGQGKPKFKEIAVPAEDRSRLSYEVTTGDAIRLEKDGTMTGLSVGSSLITARYAISDSVSLEGMLAASVETSKPAGLGAIDAYTAAVTGNTSRTKVVIRSAGDLTGRQLVYRVYPNRSEAVIPQWNQDISAWSFLPQNGEIAAKSGDTVIVATRASSTKRADAASGLLTAAIWSAASPGIGGGGGGGGGFPSAGKSGLTVNGQAVEAERKGDALTARIKAKDAAADAGSDIVVAMNDASVKNYTFRFEREIGQWAVRNKKHIVIELPTARLVITPDMLAGMKEELEVRVAPNGEAELAALKGIAGSVEAALLADGQGVTVETNVPEANWNSYLALRLPVPEGLQQGDITAVITANADGSWTPVPWRLDEGEGQAYVDVRLTGSGSVGLIRNTRTFGDVAADFWGKAVIDEASAKLFVQGKQPDRFDPESRITRAEYPTLLLRVAGWMSKTGTASFHDVSENDWFGRSVSVAARMGIVNGLEDGRFAPEATLSRLEAMTMAGRLLKALGIGEEIGEEEVERILDAYGDKEQIPDWGKIPVALSIKAGIIEGDNGLIRSADSLTRAQAAAIATRLDRYITGK</sequence>
<dbReference type="InterPro" id="IPR001119">
    <property type="entry name" value="SLH_dom"/>
</dbReference>
<reference evidence="3 4" key="1">
    <citation type="submission" date="2024-09" db="EMBL/GenBank/DDBJ databases">
        <authorList>
            <person name="Sun Q."/>
            <person name="Mori K."/>
        </authorList>
    </citation>
    <scope>NUCLEOTIDE SEQUENCE [LARGE SCALE GENOMIC DNA]</scope>
    <source>
        <strain evidence="3 4">JCM 12520</strain>
    </source>
</reference>
<accession>A0ABV5VTC2</accession>
<dbReference type="Pfam" id="PF00395">
    <property type="entry name" value="SLH"/>
    <property type="match status" value="1"/>
</dbReference>
<evidence type="ECO:0000259" key="2">
    <source>
        <dbReference type="PROSITE" id="PS51272"/>
    </source>
</evidence>
<dbReference type="Proteomes" id="UP001589619">
    <property type="component" value="Unassembled WGS sequence"/>
</dbReference>
<protein>
    <submittedName>
        <fullName evidence="3">S-layer homology domain-containing protein</fullName>
    </submittedName>
</protein>
<keyword evidence="4" id="KW-1185">Reference proteome</keyword>
<keyword evidence="1" id="KW-0732">Signal</keyword>
<organism evidence="3 4">
    <name type="scientific">Paenibacillus hodogayensis</name>
    <dbReference type="NCBI Taxonomy" id="279208"/>
    <lineage>
        <taxon>Bacteria</taxon>
        <taxon>Bacillati</taxon>
        <taxon>Bacillota</taxon>
        <taxon>Bacilli</taxon>
        <taxon>Bacillales</taxon>
        <taxon>Paenibacillaceae</taxon>
        <taxon>Paenibacillus</taxon>
    </lineage>
</organism>
<dbReference type="RefSeq" id="WP_344912110.1">
    <property type="nucleotide sequence ID" value="NZ_BAAAYO010000010.1"/>
</dbReference>
<feature type="domain" description="SLH" evidence="2">
    <location>
        <begin position="2361"/>
        <end position="2420"/>
    </location>
</feature>
<dbReference type="InterPro" id="IPR013783">
    <property type="entry name" value="Ig-like_fold"/>
</dbReference>
<dbReference type="EMBL" id="JBHMAG010000007">
    <property type="protein sequence ID" value="MFB9751518.1"/>
    <property type="molecule type" value="Genomic_DNA"/>
</dbReference>
<feature type="signal peptide" evidence="1">
    <location>
        <begin position="1"/>
        <end position="29"/>
    </location>
</feature>
<dbReference type="Gene3D" id="2.60.40.10">
    <property type="entry name" value="Immunoglobulins"/>
    <property type="match status" value="1"/>
</dbReference>
<gene>
    <name evidence="3" type="ORF">ACFFNY_08045</name>
</gene>
<comment type="caution">
    <text evidence="3">The sequence shown here is derived from an EMBL/GenBank/DDBJ whole genome shotgun (WGS) entry which is preliminary data.</text>
</comment>
<name>A0ABV5VTC2_9BACL</name>
<evidence type="ECO:0000256" key="1">
    <source>
        <dbReference type="SAM" id="SignalP"/>
    </source>
</evidence>
<proteinExistence type="predicted"/>
<feature type="domain" description="SLH" evidence="2">
    <location>
        <begin position="2421"/>
        <end position="2484"/>
    </location>
</feature>
<dbReference type="PROSITE" id="PS51272">
    <property type="entry name" value="SLH"/>
    <property type="match status" value="3"/>
</dbReference>